<dbReference type="SUPFAM" id="SSF51064">
    <property type="entry name" value="Head domain of nucleotide exchange factor GrpE"/>
    <property type="match status" value="1"/>
</dbReference>
<dbReference type="Gene3D" id="2.30.22.10">
    <property type="entry name" value="Head domain of nucleotide exchange factor GrpE"/>
    <property type="match status" value="1"/>
</dbReference>
<dbReference type="CDD" id="cd00446">
    <property type="entry name" value="GrpE"/>
    <property type="match status" value="1"/>
</dbReference>
<dbReference type="InterPro" id="IPR013805">
    <property type="entry name" value="GrpE_CC"/>
</dbReference>
<comment type="caution">
    <text evidence="8">The sequence shown here is derived from an EMBL/GenBank/DDBJ whole genome shotgun (WGS) entry which is preliminary data.</text>
</comment>
<gene>
    <name evidence="3 8" type="primary">grpE</name>
    <name evidence="8" type="ORF">CO001_01420</name>
</gene>
<evidence type="ECO:0000256" key="4">
    <source>
        <dbReference type="RuleBase" id="RU000639"/>
    </source>
</evidence>
<accession>A0A2M7IIT7</accession>
<dbReference type="Gene3D" id="3.90.20.20">
    <property type="match status" value="1"/>
</dbReference>
<dbReference type="SUPFAM" id="SSF58014">
    <property type="entry name" value="Coiled-coil domain of nucleotide exchange factor GrpE"/>
    <property type="match status" value="1"/>
</dbReference>
<evidence type="ECO:0000256" key="2">
    <source>
        <dbReference type="ARBA" id="ARBA00023186"/>
    </source>
</evidence>
<dbReference type="AlphaFoldDB" id="A0A2M7IIT7"/>
<evidence type="ECO:0000256" key="3">
    <source>
        <dbReference type="HAMAP-Rule" id="MF_01151"/>
    </source>
</evidence>
<comment type="subunit">
    <text evidence="3">Homodimer.</text>
</comment>
<reference evidence="9" key="1">
    <citation type="submission" date="2017-09" db="EMBL/GenBank/DDBJ databases">
        <title>Depth-based differentiation of microbial function through sediment-hosted aquifers and enrichment of novel symbionts in the deep terrestrial subsurface.</title>
        <authorList>
            <person name="Probst A.J."/>
            <person name="Ladd B."/>
            <person name="Jarett J.K."/>
            <person name="Geller-Mcgrath D.E."/>
            <person name="Sieber C.M.K."/>
            <person name="Emerson J.B."/>
            <person name="Anantharaman K."/>
            <person name="Thomas B.C."/>
            <person name="Malmstrom R."/>
            <person name="Stieglmeier M."/>
            <person name="Klingl A."/>
            <person name="Woyke T."/>
            <person name="Ryan C.M."/>
            <person name="Banfield J.F."/>
        </authorList>
    </citation>
    <scope>NUCLEOTIDE SEQUENCE [LARGE SCALE GENOMIC DNA]</scope>
</reference>
<dbReference type="PROSITE" id="PS01071">
    <property type="entry name" value="GRPE"/>
    <property type="match status" value="1"/>
</dbReference>
<dbReference type="Proteomes" id="UP000229561">
    <property type="component" value="Unassembled WGS sequence"/>
</dbReference>
<keyword evidence="3" id="KW-0963">Cytoplasm</keyword>
<comment type="similarity">
    <text evidence="1 3 5">Belongs to the GrpE family.</text>
</comment>
<dbReference type="GO" id="GO:0006457">
    <property type="term" value="P:protein folding"/>
    <property type="evidence" value="ECO:0007669"/>
    <property type="project" value="InterPro"/>
</dbReference>
<dbReference type="HAMAP" id="MF_01151">
    <property type="entry name" value="GrpE"/>
    <property type="match status" value="1"/>
</dbReference>
<dbReference type="PANTHER" id="PTHR21237:SF23">
    <property type="entry name" value="GRPE PROTEIN HOMOLOG, MITOCHONDRIAL"/>
    <property type="match status" value="1"/>
</dbReference>
<dbReference type="InterPro" id="IPR000740">
    <property type="entry name" value="GrpE"/>
</dbReference>
<comment type="function">
    <text evidence="3 4">Participates actively in the response to hyperosmotic and heat shock by preventing the aggregation of stress-denatured proteins, in association with DnaK and GrpE. It is the nucleotide exchange factor for DnaK and may function as a thermosensor. Unfolded proteins bind initially to DnaJ; upon interaction with the DnaJ-bound protein, DnaK hydrolyzes its bound ATP, resulting in the formation of a stable complex. GrpE releases ADP from DnaK; ATP binding to DnaK triggers the release of the substrate protein, thus completing the reaction cycle. Several rounds of ATP-dependent interactions between DnaJ, DnaK and GrpE are required for fully efficient folding.</text>
</comment>
<dbReference type="PRINTS" id="PR00773">
    <property type="entry name" value="GRPEPROTEIN"/>
</dbReference>
<keyword evidence="6" id="KW-0175">Coiled coil</keyword>
<evidence type="ECO:0000313" key="9">
    <source>
        <dbReference type="Proteomes" id="UP000229561"/>
    </source>
</evidence>
<dbReference type="GO" id="GO:0051082">
    <property type="term" value="F:unfolded protein binding"/>
    <property type="evidence" value="ECO:0007669"/>
    <property type="project" value="TreeGrafter"/>
</dbReference>
<feature type="compositionally biased region" description="Basic and acidic residues" evidence="7">
    <location>
        <begin position="1"/>
        <end position="22"/>
    </location>
</feature>
<dbReference type="Pfam" id="PF01025">
    <property type="entry name" value="GrpE"/>
    <property type="match status" value="1"/>
</dbReference>
<sequence>MMEEEKLKDIEGKKSEPPKDEEGIIYDEANEDNARIIIENLRKKLKECRVEKQKYLDGWQRAQADFANFKRRNEEQLAEWSKILGEGLMKDILSVLDSLDAAIASNPKDQGLLTLKNQMHTVLKKHGLEEIKSVNEKFNPQLHEVVECEEGEQEHSGEIVSGEIQKGYMLNGKLLRVAKVRVRK</sequence>
<dbReference type="GO" id="GO:0051087">
    <property type="term" value="F:protein-folding chaperone binding"/>
    <property type="evidence" value="ECO:0007669"/>
    <property type="project" value="InterPro"/>
</dbReference>
<dbReference type="GO" id="GO:0005737">
    <property type="term" value="C:cytoplasm"/>
    <property type="evidence" value="ECO:0007669"/>
    <property type="project" value="UniProtKB-SubCell"/>
</dbReference>
<feature type="region of interest" description="Disordered" evidence="7">
    <location>
        <begin position="1"/>
        <end position="24"/>
    </location>
</feature>
<protein>
    <recommendedName>
        <fullName evidence="3 4">Protein GrpE</fullName>
    </recommendedName>
    <alternativeName>
        <fullName evidence="3">HSP-70 cofactor</fullName>
    </alternativeName>
</protein>
<name>A0A2M7IIT7_9BACT</name>
<evidence type="ECO:0000256" key="6">
    <source>
        <dbReference type="SAM" id="Coils"/>
    </source>
</evidence>
<evidence type="ECO:0000256" key="1">
    <source>
        <dbReference type="ARBA" id="ARBA00009054"/>
    </source>
</evidence>
<evidence type="ECO:0000256" key="7">
    <source>
        <dbReference type="SAM" id="MobiDB-lite"/>
    </source>
</evidence>
<dbReference type="EMBL" id="PFGY01000036">
    <property type="protein sequence ID" value="PIW76447.1"/>
    <property type="molecule type" value="Genomic_DNA"/>
</dbReference>
<proteinExistence type="inferred from homology"/>
<feature type="coiled-coil region" evidence="6">
    <location>
        <begin position="31"/>
        <end position="58"/>
    </location>
</feature>
<organism evidence="8 9">
    <name type="scientific">Candidatus Portnoybacteria bacterium CG_4_8_14_3_um_filter_40_10</name>
    <dbReference type="NCBI Taxonomy" id="1974801"/>
    <lineage>
        <taxon>Bacteria</taxon>
        <taxon>Candidatus Portnoyibacteriota</taxon>
    </lineage>
</organism>
<comment type="subcellular location">
    <subcellularLocation>
        <location evidence="3">Cytoplasm</location>
    </subcellularLocation>
</comment>
<evidence type="ECO:0000256" key="5">
    <source>
        <dbReference type="RuleBase" id="RU004478"/>
    </source>
</evidence>
<keyword evidence="2 3" id="KW-0143">Chaperone</keyword>
<dbReference type="GO" id="GO:0042803">
    <property type="term" value="F:protein homodimerization activity"/>
    <property type="evidence" value="ECO:0007669"/>
    <property type="project" value="InterPro"/>
</dbReference>
<dbReference type="InterPro" id="IPR009012">
    <property type="entry name" value="GrpE_head"/>
</dbReference>
<dbReference type="GO" id="GO:0000774">
    <property type="term" value="F:adenyl-nucleotide exchange factor activity"/>
    <property type="evidence" value="ECO:0007669"/>
    <property type="project" value="InterPro"/>
</dbReference>
<dbReference type="PANTHER" id="PTHR21237">
    <property type="entry name" value="GRPE PROTEIN"/>
    <property type="match status" value="1"/>
</dbReference>
<keyword evidence="3 4" id="KW-0346">Stress response</keyword>
<evidence type="ECO:0000313" key="8">
    <source>
        <dbReference type="EMBL" id="PIW76447.1"/>
    </source>
</evidence>